<evidence type="ECO:0000313" key="2">
    <source>
        <dbReference type="Proteomes" id="UP000194003"/>
    </source>
</evidence>
<dbReference type="EMBL" id="LVJN01000019">
    <property type="protein sequence ID" value="OSM03955.1"/>
    <property type="molecule type" value="Genomic_DNA"/>
</dbReference>
<dbReference type="STRING" id="1434232.MAIT1_03804"/>
<dbReference type="RefSeq" id="WP_085442079.1">
    <property type="nucleotide sequence ID" value="NZ_LVJN01000019.1"/>
</dbReference>
<proteinExistence type="predicted"/>
<sequence length="156" mass="15614">MSHFATDGALGVDLSHSHDSAMFALGTQVQGSQGTVWTYIKASAAIAQYDAVGIDADFTAAPLTKAMADANYGVGFAQIAIAADAYAWVARSGAGILVTALANCAKEVPLYTSATAGSVDDDATSQTQILGLTLTADNGGSAAAVAAIAHHPRAAV</sequence>
<keyword evidence="2" id="KW-1185">Reference proteome</keyword>
<organism evidence="1 2">
    <name type="scientific">Magnetofaba australis IT-1</name>
    <dbReference type="NCBI Taxonomy" id="1434232"/>
    <lineage>
        <taxon>Bacteria</taxon>
        <taxon>Pseudomonadati</taxon>
        <taxon>Pseudomonadota</taxon>
        <taxon>Magnetococcia</taxon>
        <taxon>Magnetococcales</taxon>
        <taxon>Magnetococcaceae</taxon>
        <taxon>Magnetofaba</taxon>
    </lineage>
</organism>
<reference evidence="1 2" key="1">
    <citation type="journal article" date="2016" name="BMC Genomics">
        <title>Combined genomic and structural analyses of a cultured magnetotactic bacterium reveals its niche adaptation to a dynamic environment.</title>
        <authorList>
            <person name="Araujo A.C."/>
            <person name="Morillo V."/>
            <person name="Cypriano J."/>
            <person name="Teixeira L.C."/>
            <person name="Leao P."/>
            <person name="Lyra S."/>
            <person name="Almeida L.G."/>
            <person name="Bazylinski D.A."/>
            <person name="Vasconcellos A.T."/>
            <person name="Abreu F."/>
            <person name="Lins U."/>
        </authorList>
    </citation>
    <scope>NUCLEOTIDE SEQUENCE [LARGE SCALE GENOMIC DNA]</scope>
    <source>
        <strain evidence="1 2">IT-1</strain>
    </source>
</reference>
<dbReference type="Proteomes" id="UP000194003">
    <property type="component" value="Unassembled WGS sequence"/>
</dbReference>
<gene>
    <name evidence="1" type="ORF">MAIT1_03804</name>
</gene>
<comment type="caution">
    <text evidence="1">The sequence shown here is derived from an EMBL/GenBank/DDBJ whole genome shotgun (WGS) entry which is preliminary data.</text>
</comment>
<evidence type="ECO:0000313" key="1">
    <source>
        <dbReference type="EMBL" id="OSM03955.1"/>
    </source>
</evidence>
<name>A0A1Y2K3J6_9PROT</name>
<protein>
    <submittedName>
        <fullName evidence="1">Uncharacterized protein</fullName>
    </submittedName>
</protein>
<dbReference type="AlphaFoldDB" id="A0A1Y2K3J6"/>
<accession>A0A1Y2K3J6</accession>